<gene>
    <name evidence="3" type="ORF">E2626_14400</name>
</gene>
<keyword evidence="4" id="KW-1185">Reference proteome</keyword>
<accession>A0A4Y8LG10</accession>
<reference evidence="3 4" key="1">
    <citation type="submission" date="2019-03" db="EMBL/GenBank/DDBJ databases">
        <authorList>
            <person name="Yang Y."/>
        </authorList>
    </citation>
    <scope>NUCLEOTIDE SEQUENCE [LARGE SCALE GENOMIC DNA]</scope>
    <source>
        <strain evidence="3 4">ASL-1</strain>
    </source>
</reference>
<organism evidence="3 4">
    <name type="scientific">Jeotgalibacillus salarius</name>
    <dbReference type="NCBI Taxonomy" id="546023"/>
    <lineage>
        <taxon>Bacteria</taxon>
        <taxon>Bacillati</taxon>
        <taxon>Bacillota</taxon>
        <taxon>Bacilli</taxon>
        <taxon>Bacillales</taxon>
        <taxon>Caryophanaceae</taxon>
        <taxon>Jeotgalibacillus</taxon>
    </lineage>
</organism>
<dbReference type="AlphaFoldDB" id="A0A4Y8LG10"/>
<evidence type="ECO:0000259" key="2">
    <source>
        <dbReference type="Pfam" id="PF12867"/>
    </source>
</evidence>
<feature type="coiled-coil region" evidence="1">
    <location>
        <begin position="99"/>
        <end position="126"/>
    </location>
</feature>
<keyword evidence="1" id="KW-0175">Coiled coil</keyword>
<sequence>MYELKLIETYKTDLEKYSVEQLRYSPAVEAWSISQVYDHVIVVAHEYLDQVDTCATLKTKQKSGKTDFGEQLFKRGSFPAIKIKLPDELNAPPSNIDSKEFLQNRLTELSERMKILRETAAESNREYKIKHGGFGWLNAQEWYDLIGMHFRHHTRQIEETNKSNRSE</sequence>
<dbReference type="InterPro" id="IPR034660">
    <property type="entry name" value="DinB/YfiT-like"/>
</dbReference>
<dbReference type="RefSeq" id="WP_134382488.1">
    <property type="nucleotide sequence ID" value="NZ_SORX01000010.1"/>
</dbReference>
<dbReference type="EMBL" id="SORX01000010">
    <property type="protein sequence ID" value="TFD99446.1"/>
    <property type="molecule type" value="Genomic_DNA"/>
</dbReference>
<name>A0A4Y8LG10_9BACL</name>
<comment type="caution">
    <text evidence="3">The sequence shown here is derived from an EMBL/GenBank/DDBJ whole genome shotgun (WGS) entry which is preliminary data.</text>
</comment>
<protein>
    <submittedName>
        <fullName evidence="3">DinB family protein</fullName>
    </submittedName>
</protein>
<dbReference type="Proteomes" id="UP000297776">
    <property type="component" value="Unassembled WGS sequence"/>
</dbReference>
<evidence type="ECO:0000256" key="1">
    <source>
        <dbReference type="SAM" id="Coils"/>
    </source>
</evidence>
<evidence type="ECO:0000313" key="4">
    <source>
        <dbReference type="Proteomes" id="UP000297776"/>
    </source>
</evidence>
<dbReference type="InterPro" id="IPR024775">
    <property type="entry name" value="DinB-like"/>
</dbReference>
<dbReference type="Pfam" id="PF12867">
    <property type="entry name" value="DinB_2"/>
    <property type="match status" value="1"/>
</dbReference>
<dbReference type="SUPFAM" id="SSF109854">
    <property type="entry name" value="DinB/YfiT-like putative metalloenzymes"/>
    <property type="match status" value="1"/>
</dbReference>
<proteinExistence type="predicted"/>
<dbReference type="OrthoDB" id="1495892at2"/>
<dbReference type="Gene3D" id="1.20.120.450">
    <property type="entry name" value="dinb family like domain"/>
    <property type="match status" value="1"/>
</dbReference>
<evidence type="ECO:0000313" key="3">
    <source>
        <dbReference type="EMBL" id="TFD99446.1"/>
    </source>
</evidence>
<feature type="domain" description="DinB-like" evidence="2">
    <location>
        <begin position="14"/>
        <end position="157"/>
    </location>
</feature>